<protein>
    <submittedName>
        <fullName evidence="3">Os02g0698100 protein</fullName>
    </submittedName>
</protein>
<organism evidence="2 4">
    <name type="scientific">Oryza sativa subsp. japonica</name>
    <name type="common">Rice</name>
    <dbReference type="NCBI Taxonomy" id="39947"/>
    <lineage>
        <taxon>Eukaryota</taxon>
        <taxon>Viridiplantae</taxon>
        <taxon>Streptophyta</taxon>
        <taxon>Embryophyta</taxon>
        <taxon>Tracheophyta</taxon>
        <taxon>Spermatophyta</taxon>
        <taxon>Magnoliopsida</taxon>
        <taxon>Liliopsida</taxon>
        <taxon>Poales</taxon>
        <taxon>Poaceae</taxon>
        <taxon>BOP clade</taxon>
        <taxon>Oryzoideae</taxon>
        <taxon>Oryzeae</taxon>
        <taxon>Oryzinae</taxon>
        <taxon>Oryza</taxon>
        <taxon>Oryza sativa</taxon>
    </lineage>
</organism>
<reference evidence="3 4" key="2">
    <citation type="journal article" date="2005" name="Nature">
        <title>The map-based sequence of the rice genome.</title>
        <authorList>
            <consortium name="International rice genome sequencing project (IRGSP)"/>
            <person name="Matsumoto T."/>
            <person name="Wu J."/>
            <person name="Kanamori H."/>
            <person name="Katayose Y."/>
            <person name="Fujisawa M."/>
            <person name="Namiki N."/>
            <person name="Mizuno H."/>
            <person name="Yamamoto K."/>
            <person name="Antonio B.A."/>
            <person name="Baba T."/>
            <person name="Sakata K."/>
            <person name="Nagamura Y."/>
            <person name="Aoki H."/>
            <person name="Arikawa K."/>
            <person name="Arita K."/>
            <person name="Bito T."/>
            <person name="Chiden Y."/>
            <person name="Fujitsuka N."/>
            <person name="Fukunaka R."/>
            <person name="Hamada M."/>
            <person name="Harada C."/>
            <person name="Hayashi A."/>
            <person name="Hijishita S."/>
            <person name="Honda M."/>
            <person name="Hosokawa S."/>
            <person name="Ichikawa Y."/>
            <person name="Idonuma A."/>
            <person name="Iijima M."/>
            <person name="Ikeda M."/>
            <person name="Ikeno M."/>
            <person name="Ito K."/>
            <person name="Ito S."/>
            <person name="Ito T."/>
            <person name="Ito Y."/>
            <person name="Ito Y."/>
            <person name="Iwabuchi A."/>
            <person name="Kamiya K."/>
            <person name="Karasawa W."/>
            <person name="Kurita K."/>
            <person name="Katagiri S."/>
            <person name="Kikuta A."/>
            <person name="Kobayashi H."/>
            <person name="Kobayashi N."/>
            <person name="Machita K."/>
            <person name="Maehara T."/>
            <person name="Masukawa M."/>
            <person name="Mizubayashi T."/>
            <person name="Mukai Y."/>
            <person name="Nagasaki H."/>
            <person name="Nagata Y."/>
            <person name="Naito S."/>
            <person name="Nakashima M."/>
            <person name="Nakama Y."/>
            <person name="Nakamichi Y."/>
            <person name="Nakamura M."/>
            <person name="Meguro A."/>
            <person name="Negishi M."/>
            <person name="Ohta I."/>
            <person name="Ohta T."/>
            <person name="Okamoto M."/>
            <person name="Ono N."/>
            <person name="Saji S."/>
            <person name="Sakaguchi M."/>
            <person name="Sakai K."/>
            <person name="Shibata M."/>
            <person name="Shimokawa T."/>
            <person name="Song J."/>
            <person name="Takazaki Y."/>
            <person name="Terasawa K."/>
            <person name="Tsugane M."/>
            <person name="Tsuji K."/>
            <person name="Ueda S."/>
            <person name="Waki K."/>
            <person name="Yamagata H."/>
            <person name="Yamamoto M."/>
            <person name="Yamamoto S."/>
            <person name="Yamane H."/>
            <person name="Yoshiki S."/>
            <person name="Yoshihara R."/>
            <person name="Yukawa K."/>
            <person name="Zhong H."/>
            <person name="Yano M."/>
            <person name="Yuan Q."/>
            <person name="Ouyang S."/>
            <person name="Liu J."/>
            <person name="Jones K.M."/>
            <person name="Gansberger K."/>
            <person name="Moffat K."/>
            <person name="Hill J."/>
            <person name="Bera J."/>
            <person name="Fadrosh D."/>
            <person name="Jin S."/>
            <person name="Johri S."/>
            <person name="Kim M."/>
            <person name="Overton L."/>
            <person name="Reardon M."/>
            <person name="Tsitrin T."/>
            <person name="Vuong H."/>
            <person name="Weaver B."/>
            <person name="Ciecko A."/>
            <person name="Tallon L."/>
            <person name="Jackson J."/>
            <person name="Pai G."/>
            <person name="Aken S.V."/>
            <person name="Utterback T."/>
            <person name="Reidmuller S."/>
            <person name="Feldblyum T."/>
            <person name="Hsiao J."/>
            <person name="Zismann V."/>
            <person name="Iobst S."/>
            <person name="de Vazeille A.R."/>
            <person name="Buell C.R."/>
            <person name="Ying K."/>
            <person name="Li Y."/>
            <person name="Lu T."/>
            <person name="Huang Y."/>
            <person name="Zhao Q."/>
            <person name="Feng Q."/>
            <person name="Zhang L."/>
            <person name="Zhu J."/>
            <person name="Weng Q."/>
            <person name="Mu J."/>
            <person name="Lu Y."/>
            <person name="Fan D."/>
            <person name="Liu Y."/>
            <person name="Guan J."/>
            <person name="Zhang Y."/>
            <person name="Yu S."/>
            <person name="Liu X."/>
            <person name="Zhang Y."/>
            <person name="Hong G."/>
            <person name="Han B."/>
            <person name="Choisne N."/>
            <person name="Demange N."/>
            <person name="Orjeda G."/>
            <person name="Samain S."/>
            <person name="Cattolico L."/>
            <person name="Pelletier E."/>
            <person name="Couloux A."/>
            <person name="Segurens B."/>
            <person name="Wincker P."/>
            <person name="D'Hont A."/>
            <person name="Scarpelli C."/>
            <person name="Weissenbach J."/>
            <person name="Salanoubat M."/>
            <person name="Quetier F."/>
            <person name="Yu Y."/>
            <person name="Kim H.R."/>
            <person name="Rambo T."/>
            <person name="Currie J."/>
            <person name="Collura K."/>
            <person name="Luo M."/>
            <person name="Yang T."/>
            <person name="Ammiraju J.S.S."/>
            <person name="Engler F."/>
            <person name="Soderlund C."/>
            <person name="Wing R.A."/>
            <person name="Palmer L.E."/>
            <person name="de la Bastide M."/>
            <person name="Spiegel L."/>
            <person name="Nascimento L."/>
            <person name="Zutavern T."/>
            <person name="O'Shaughnessy A."/>
            <person name="Dike S."/>
            <person name="Dedhia N."/>
            <person name="Preston R."/>
            <person name="Balija V."/>
            <person name="McCombie W.R."/>
            <person name="Chow T."/>
            <person name="Chen H."/>
            <person name="Chung M."/>
            <person name="Chen C."/>
            <person name="Shaw J."/>
            <person name="Wu H."/>
            <person name="Hsiao K."/>
            <person name="Chao Y."/>
            <person name="Chu M."/>
            <person name="Cheng C."/>
            <person name="Hour A."/>
            <person name="Lee P."/>
            <person name="Lin S."/>
            <person name="Lin Y."/>
            <person name="Liou J."/>
            <person name="Liu S."/>
            <person name="Hsing Y."/>
            <person name="Raghuvanshi S."/>
            <person name="Mohanty A."/>
            <person name="Bharti A.K."/>
            <person name="Gaur A."/>
            <person name="Gupta V."/>
            <person name="Kumar D."/>
            <person name="Ravi V."/>
            <person name="Vij S."/>
            <person name="Kapur A."/>
            <person name="Khurana P."/>
            <person name="Khurana P."/>
            <person name="Khurana J.P."/>
            <person name="Tyagi A.K."/>
            <person name="Gaikwad K."/>
            <person name="Singh A."/>
            <person name="Dalal V."/>
            <person name="Srivastava S."/>
            <person name="Dixit A."/>
            <person name="Pal A.K."/>
            <person name="Ghazi I.A."/>
            <person name="Yadav M."/>
            <person name="Pandit A."/>
            <person name="Bhargava A."/>
            <person name="Sureshbabu K."/>
            <person name="Batra K."/>
            <person name="Sharma T.R."/>
            <person name="Mohapatra T."/>
            <person name="Singh N.K."/>
            <person name="Messing J."/>
            <person name="Nelson A.B."/>
            <person name="Fuks G."/>
            <person name="Kavchok S."/>
            <person name="Keizer G."/>
            <person name="Linton E."/>
            <person name="Llaca V."/>
            <person name="Song R."/>
            <person name="Tanyolac B."/>
            <person name="Young S."/>
            <person name="Ho-Il K."/>
            <person name="Hahn J.H."/>
            <person name="Sangsakoo G."/>
            <person name="Vanavichit A."/>
            <person name="de Mattos Luiz.A.T."/>
            <person name="Zimmer P.D."/>
            <person name="Malone G."/>
            <person name="Dellagostin O."/>
            <person name="de Oliveira A.C."/>
            <person name="Bevan M."/>
            <person name="Bancroft I."/>
            <person name="Minx P."/>
            <person name="Cordum H."/>
            <person name="Wilson R."/>
            <person name="Cheng Z."/>
            <person name="Jin W."/>
            <person name="Jiang J."/>
            <person name="Leong S.A."/>
            <person name="Iwama H."/>
            <person name="Gojobori T."/>
            <person name="Itoh T."/>
            <person name="Niimura Y."/>
            <person name="Fujii Y."/>
            <person name="Habara T."/>
            <person name="Sakai H."/>
            <person name="Sato Y."/>
            <person name="Wilson G."/>
            <person name="Kumar K."/>
            <person name="McCouch S."/>
            <person name="Juretic N."/>
            <person name="Hoen D."/>
            <person name="Wright S."/>
            <person name="Bruskiewich R."/>
            <person name="Bureau T."/>
            <person name="Miyao A."/>
            <person name="Hirochika H."/>
            <person name="Nishikawa T."/>
            <person name="Kadowaki K."/>
            <person name="Sugiura M."/>
            <person name="Burr B."/>
            <person name="Sasaki T."/>
        </authorList>
    </citation>
    <scope>NUCLEOTIDE SEQUENCE [LARGE SCALE GENOMIC DNA]</scope>
    <source>
        <strain evidence="4">cv. Nipponbare</strain>
    </source>
</reference>
<evidence type="ECO:0000259" key="1">
    <source>
        <dbReference type="Pfam" id="PF03478"/>
    </source>
</evidence>
<accession>A0A0P0VNJ9</accession>
<reference evidence="3" key="5">
    <citation type="journal article" date="2008" name="Nucleic Acids Res.">
        <title>The Rice Annotation Project Database (RAP-DB): 2008 update.</title>
        <authorList>
            <consortium name="The Rice Annotation Project (RAP)"/>
            <person name="Tanaka T."/>
            <person name="Antonio B.A."/>
            <person name="Kikuchi S."/>
            <person name="Matsumoto T."/>
            <person name="Nagamura Y."/>
            <person name="Numa H."/>
            <person name="Sakai H."/>
            <person name="Wu J."/>
            <person name="Itoh T."/>
            <person name="Sasaki T."/>
            <person name="Aono R."/>
            <person name="Fujii Y."/>
            <person name="Habara T."/>
            <person name="Harada E."/>
            <person name="Kanno M."/>
            <person name="Kawahara Y."/>
            <person name="Kawashima H."/>
            <person name="Kubooka H."/>
            <person name="Matsuya A."/>
            <person name="Nakaoka H."/>
            <person name="Saichi N."/>
            <person name="Sanbonmatsu R."/>
            <person name="Sato Y."/>
            <person name="Shinso Y."/>
            <person name="Suzuki M."/>
            <person name="Takeda J."/>
            <person name="Tanino M."/>
            <person name="Todokoro F."/>
            <person name="Yamaguchi K."/>
            <person name="Yamamoto N."/>
            <person name="Yamasaki C."/>
            <person name="Imanishi T."/>
            <person name="Okido T."/>
            <person name="Tada M."/>
            <person name="Ikeo K."/>
            <person name="Tateno Y."/>
            <person name="Gojobori T."/>
            <person name="Lin Y.C."/>
            <person name="Wei F.J."/>
            <person name="Hsing Y.I."/>
            <person name="Zhao Q."/>
            <person name="Han B."/>
            <person name="Kramer M.R."/>
            <person name="McCombie R.W."/>
            <person name="Lonsdale D."/>
            <person name="O'Donovan C.C."/>
            <person name="Whitfield E.J."/>
            <person name="Apweiler R."/>
            <person name="Koyanagi K.O."/>
            <person name="Khurana J.P."/>
            <person name="Raghuvanshi S."/>
            <person name="Singh N.K."/>
            <person name="Tyagi A.K."/>
            <person name="Haberer G."/>
            <person name="Fujisawa M."/>
            <person name="Hosokawa S."/>
            <person name="Ito Y."/>
            <person name="Ikawa H."/>
            <person name="Shibata M."/>
            <person name="Yamamoto M."/>
            <person name="Bruskiewich R.M."/>
            <person name="Hoen D.R."/>
            <person name="Bureau TE."/>
            <person name="Namiki N."/>
            <person name="Ohyanagi H."/>
            <person name="Sakai Y."/>
            <person name="Nobushima S."/>
            <person name="Sakata K."/>
            <person name="Barrero R.A."/>
            <person name="Sato Y."/>
            <person name="Souvorov A."/>
            <person name="Smith-White B."/>
            <person name="Tatusova T."/>
            <person name="An S."/>
            <person name="An G."/>
            <person name="OOta S."/>
            <person name="Fuks G."/>
            <person name="Messing J."/>
            <person name="Christie K.R."/>
            <person name="Lieberherr D."/>
            <person name="Kim H."/>
            <person name="Zuccolo A."/>
            <person name="Wing R.A."/>
            <person name="Nobuta K."/>
            <person name="Green P.J."/>
            <person name="Lu C."/>
            <person name="Meyers BC."/>
            <person name="Chaparro C."/>
            <person name="Piegu B."/>
            <person name="Panaud O."/>
            <person name="Echeverria M."/>
        </authorList>
    </citation>
    <scope>NUCLEOTIDE SEQUENCE</scope>
</reference>
<evidence type="ECO:0000313" key="2">
    <source>
        <dbReference type="EMBL" id="BAD07866.1"/>
    </source>
</evidence>
<dbReference type="KEGG" id="osa:4330414"/>
<reference evidence="3" key="7">
    <citation type="submission" date="2012-08" db="EMBL/GenBank/DDBJ databases">
        <title>Oryza sativa nipponbare(GA3) genomic DNA, chromosome 2.</title>
        <authorList>
            <consortium name="IRGSP(International Rice Genome Sequencing Project)"/>
        </authorList>
    </citation>
    <scope>NUCLEOTIDE SEQUENCE</scope>
</reference>
<dbReference type="AlphaFoldDB" id="A0A0P0VNJ9"/>
<dbReference type="PANTHER" id="PTHR33800:SF1">
    <property type="entry name" value="OS02G0698100 PROTEIN"/>
    <property type="match status" value="1"/>
</dbReference>
<dbReference type="KEGG" id="dosa:Os02g0698100"/>
<reference evidence="3" key="4">
    <citation type="journal article" date="2007" name="Genome Res.">
        <title>Curated Genome Annotation of Oryza sativa ssp. japonica and Comparative Genome Analysis with Arabidopsis thaliana.</title>
        <authorList>
            <consortium name="The Rice Annotation Project (RAP)"/>
            <person name="Itoh T."/>
            <person name="Tanaka T."/>
            <person name="Barrero R.A."/>
            <person name="Yamasaki C."/>
            <person name="Fujii Y."/>
            <person name="Hilton P.B."/>
            <person name="Antonio B.A."/>
            <person name="Aono H."/>
            <person name="Apweiler R."/>
            <person name="Bruskiewich R."/>
            <person name="Bureau T."/>
            <person name="Burr F."/>
            <person name="Costa de Oliveira A."/>
            <person name="Fuks G."/>
            <person name="Habara T."/>
            <person name="Haberer G."/>
            <person name="Han B."/>
            <person name="Harada E."/>
            <person name="Hiraki A.T."/>
            <person name="Hirochika H."/>
            <person name="Hoen D."/>
            <person name="Hokari H."/>
            <person name="Hosokawa S."/>
            <person name="Hsing Y."/>
            <person name="Ikawa H."/>
            <person name="Ikeo K."/>
            <person name="Imanishi T."/>
            <person name="Ito Y."/>
            <person name="Jaiswal P."/>
            <person name="Kanno M."/>
            <person name="Kawahara Y."/>
            <person name="Kawamura T."/>
            <person name="Kawashima H."/>
            <person name="Khurana J.P."/>
            <person name="Kikuchi S."/>
            <person name="Komatsu S."/>
            <person name="Koyanagi K.O."/>
            <person name="Kubooka H."/>
            <person name="Lieberherr D."/>
            <person name="Lin Y.C."/>
            <person name="Lonsdale D."/>
            <person name="Matsumoto T."/>
            <person name="Matsuya A."/>
            <person name="McCombie W.R."/>
            <person name="Messing J."/>
            <person name="Miyao A."/>
            <person name="Mulder N."/>
            <person name="Nagamura Y."/>
            <person name="Nam J."/>
            <person name="Namiki N."/>
            <person name="Numa H."/>
            <person name="Nurimoto S."/>
            <person name="O'donovan C."/>
            <person name="Ohyanagi H."/>
            <person name="Okido T."/>
            <person name="Oota S."/>
            <person name="Osato N."/>
            <person name="Palmer L.E."/>
            <person name="Quetier F."/>
            <person name="Raghuvanshi S."/>
            <person name="Saichi N."/>
            <person name="Sakai H."/>
            <person name="Sakai Y."/>
            <person name="Sakata K."/>
            <person name="Sakurai T."/>
            <person name="Sato F."/>
            <person name="Sato Y."/>
            <person name="Schoof H."/>
            <person name="Seki M."/>
            <person name="Shibata M."/>
            <person name="Shimizu Y."/>
            <person name="Shinozaki K."/>
            <person name="Shinso Y."/>
            <person name="Singh N.K."/>
            <person name="Smith-White B."/>
            <person name="Takeda J."/>
            <person name="Tanino M."/>
            <person name="Tatusova T."/>
            <person name="Thongjuea S."/>
            <person name="Todokoro F."/>
            <person name="Tsugane M."/>
            <person name="Tyagi A.K."/>
            <person name="Vanavichit A."/>
            <person name="Wang A."/>
            <person name="Wing R.A."/>
            <person name="Yamaguchi K."/>
            <person name="Yamamoto M."/>
            <person name="Yamamoto N."/>
            <person name="Yu Y."/>
            <person name="Zhang H."/>
            <person name="Zhao Q."/>
            <person name="Higo K."/>
            <person name="Burr B."/>
            <person name="Gojobori T."/>
            <person name="Sasaki T."/>
        </authorList>
    </citation>
    <scope>NUCLEOTIDE SEQUENCE</scope>
</reference>
<name>A0A0P0VNJ9_ORYSJ</name>
<reference evidence="3" key="3">
    <citation type="journal article" date="2006" name="Nucleic Acids Res.">
        <title>The Rice Annotation Project Database (RAP-DB): hub for Oryza sativa ssp. japonica genome information.</title>
        <authorList>
            <person name="Ohyanagi H."/>
            <person name="Tanaka T."/>
            <person name="Sakai H."/>
            <person name="Shigemoto Y."/>
            <person name="Yamaguchi K."/>
            <person name="Habara T."/>
            <person name="Fujii Y."/>
            <person name="Antonio B.A."/>
            <person name="Nagamura Y."/>
            <person name="Imanishi T."/>
            <person name="Ikeo K."/>
            <person name="Itoh T."/>
            <person name="Gojobori T."/>
            <person name="Sasaki T."/>
        </authorList>
    </citation>
    <scope>NUCLEOTIDE SEQUENCE</scope>
</reference>
<reference evidence="4" key="6">
    <citation type="journal article" date="2008" name="Nucleic Acids Res.">
        <title>The rice annotation project database (RAP-DB): 2008 update.</title>
        <authorList>
            <consortium name="The rice annotation project (RAP)"/>
        </authorList>
    </citation>
    <scope>GENOME REANNOTATION</scope>
    <source>
        <strain evidence="4">cv. Nipponbare</strain>
    </source>
</reference>
<feature type="domain" description="KIB1-4 beta-propeller" evidence="1">
    <location>
        <begin position="100"/>
        <end position="334"/>
    </location>
</feature>
<dbReference type="OMA" id="SPRFACH"/>
<dbReference type="Proteomes" id="UP000000763">
    <property type="component" value="Chromosome 2"/>
</dbReference>
<dbReference type="OrthoDB" id="593838at2759"/>
<proteinExistence type="predicted"/>
<reference evidence="2" key="1">
    <citation type="submission" date="2002-02" db="EMBL/GenBank/DDBJ databases">
        <title>Oryza sativa nipponbare(GA3) genomic DNA, chromosome 2, PAC clone:P0459B01.</title>
        <authorList>
            <person name="Sasaki T."/>
            <person name="Matsumoto T."/>
            <person name="Yamamoto K."/>
        </authorList>
    </citation>
    <scope>NUCLEOTIDE SEQUENCE</scope>
</reference>
<dbReference type="EMBL" id="AP008208">
    <property type="protein sequence ID" value="BAF09740.1"/>
    <property type="molecule type" value="Genomic_DNA"/>
</dbReference>
<reference evidence="3" key="8">
    <citation type="submission" date="2012-08" db="EMBL/GenBank/DDBJ databases">
        <title>The Second Rice Annotation Project Meeting (RAP2).</title>
        <authorList>
            <consortium name="The Rice Annotation Project (RAP)"/>
        </authorList>
    </citation>
    <scope>NUCLEOTIDE SEQUENCE</scope>
</reference>
<dbReference type="Gramene" id="Os02t0698100-01">
    <property type="protein sequence ID" value="Os02t0698100-01"/>
    <property type="gene ID" value="Os02g0698100"/>
</dbReference>
<dbReference type="Pfam" id="PF03478">
    <property type="entry name" value="Beta-prop_KIB1-4"/>
    <property type="match status" value="1"/>
</dbReference>
<sequence>MICASPTGGGAVMDPSPEFRDWANLPELPLSEVLRGLLPCLRSVYAFAAACQPWRRLLRDSAADLVRPRIPPLLLLCPTYRVVPFSQLVVAALLSSYPVPGDATLLSSSRGHLVLLRRRDPFHGLHLVDALTGATRHALPLPSPHFAYHYAALAPSRRLLLFHSKHAFFSLPVGDAGHNPRLDWTKHSLPRAASFVRSILEFRGRVLGLTDRAQLLEFHLDANPPNKSAQMLHAAGLPEVSTFDRWHFGPHLVAAGDRLLLVLFMMGPKLGHMFETLVSVKKVGVYALDMVKMRWEEVDNIGAYSLFVDCAGRSTAACVDVENCGVEANRIYIAAPGCRDWYAWRPGREVPLGGQGLGPLSIQAMNHLPWPSQIWIYPRLLF</sequence>
<dbReference type="EMBL" id="AP004778">
    <property type="protein sequence ID" value="BAD07866.1"/>
    <property type="molecule type" value="Genomic_DNA"/>
</dbReference>
<evidence type="ECO:0000313" key="4">
    <source>
        <dbReference type="Proteomes" id="UP000000763"/>
    </source>
</evidence>
<dbReference type="PANTHER" id="PTHR33800">
    <property type="entry name" value="OS06G0113600 PROTEIN"/>
    <property type="match status" value="1"/>
</dbReference>
<gene>
    <name evidence="3" type="ordered locus">Os02g0698100</name>
    <name evidence="2" type="ORF">P0459B01.12</name>
</gene>
<evidence type="ECO:0000313" key="3">
    <source>
        <dbReference type="EMBL" id="BAF09740.1"/>
    </source>
</evidence>
<dbReference type="InterPro" id="IPR005174">
    <property type="entry name" value="KIB1-4_b-propeller"/>
</dbReference>